<feature type="region of interest" description="Disordered" evidence="1">
    <location>
        <begin position="1622"/>
        <end position="1676"/>
    </location>
</feature>
<feature type="compositionally biased region" description="Low complexity" evidence="1">
    <location>
        <begin position="65"/>
        <end position="76"/>
    </location>
</feature>
<sequence>MAPVTGSRKCRIRGCQRKTLFVGPADNDPAAATATATTIAGEATHCADHWPAGFRPPPQETVLPQDGGSSLQDGQQVTHSADHRGSGTGGGNTLLGRQQAAAVGNVGETAAGGRAGKGKGKGKGKGNGGSSVSARPRRASGSLACRIPGCGKRATHGPPAEATRCAAHKEKGQIDHKHRLCENTTPKPCLKQPSFGWPGESRKRFCSAHRPAGTVDLRNCEQAGCGTRASHGFGKGRARFCALHSPPGTSLVANRPCEKEGCTVSPRFGDVGGKPRFCASHKETGMVNLKDRRCEQHPCTIQPTFALPGEKPRFCSKHKAEDHVNVRHKLCRHPQCKLVPTYGMRGTRVPVACLEHSEGEMVDLKRERMRMAQARKKAPAEAAAAAGARTMEALVEQGAAELAGTTVAGRKRARASGGLGGNREIGRKIMDAIFTSSQLVLEAEGAAAANDESEWEEGSAEDKEDEEEAEEGDRGPGMSFHLPPPKLPAPLSAPPPPTPALSPGVVPRTCPAPQAVGMVPDVAAVGCAAQPEAVAEEERGQPAGERVALSGCAGEASVGAGGGATVTSGREGGSGDGGGEGKSGEDRSTTRAGGERGRRRSSSRGAQSSSPSNSRCLIGVSAGEDAATATVTSVPAAAVGGTANTPSPKMGTKKTKKMRGSRKRNIDVDPAQKKVTIATWNGHRGRGGRTSTPPESQEDPAQPPRRPSSLTSGTTPLTTTTTSTKTTTARVSQRERDGAGGAAGRNRYPTASGGAQAPPTGKMKPPLTLEELSEGMLTEEAIRVAAGKATTRQLRDVSRLQIVIDSSKVSVESVWDAVPKLHTLTLDGSRLESFRDLGVGLRHLNTLSLESSCVEDLDGIGALSGLRELRLARNRVSDVTPLACHGCLQVLGLERNRVSDMKALEILSSLPLLYSLNVSQNPLTESLSKLRDGRGRGVVRQLIPQIRVLDGIQLSGGESGAVDAQTLDEAVDLICRDASRARAAWSEEGVTEAAAAAAAAAVGTASTATTIKVVQEDRWRPDGVGKDERLPLAGLDSCFSRSSRSPTKPGVATVAGLGGGGSPIPPQLVPDQGGGMHWDSDLTQGGRQALSGNPSSAIRRHQCRGGAGNGRNEHTPTRVLETLDLAKVMEKGLKQRHSTQQSADRVSEWRRETNSDSFPQEEDPSYEPLDETAPPSPLALEALPLSSSSAVEGGFHRRAGLVEGGRRDSDILATKPTTTWASLTTSVANPPKSPAAAAAAAAVDDGVRQKLSAGKGGTRASSGRPWTSEGDIGASGRGGGSASVTNQWRAPPGQEQHGGAVGDDRGGSGGRRRGGDGEPEARPHRRRRRPQTAKEAPGKRCMNGGGGRFDSEQDETFRNYRNACWQPVWESLQTARLISSPRLFQTTNKSVAATNPAAAAGVERGGSGGGPATQAGDGMGRKIGSVDFGRQRRARATVRASRVGDDANYLDLDESDGASSARDEGEGAGSSGGDDAQEADDRTEIKKRASGFCSPASKASGGSGIASRLSTARSRGVPTSSSSPSAVLPAEEEAAAASAGSTVARELKNEATPQQPGDKPVEGNSSGRQPPKARRREAASLVSRRSLQVMDDTSSSGGGSDNNSSEDDGDCCIRRAFKLAASGRKKSVRHTEDGRRGSCSGAGVSVGASAAVGSDGGGRDGGSSSSTGGFSPSPNRVTSIHASRMLGFDLQRSLAAIEEWTDKAPAAAIIGGGNHCANTPRQEAPYDLRKNRPAPFFVEHTAFPSPSPSARGTAPFSSPPVKSNLLAGRESEGGGGLSSTVISDSSMMPQTIDPRARAKATVVPDIIAITQTDDSDDGEAVLSVAAARAALGISKGVTAAALTCTTPRSARAWVAPTPAEIDALTAEGIDGRVGLVPSSSATQACASKRCEYGSSQAGSAGPSAGVAVGICDEDLKEMLKKQPRMVPELRTKEHFREFFQGMGAERMERLLRGAYEDLPPDQVDKKVKKRLGLVGDKLAW</sequence>
<feature type="compositionally biased region" description="Pro residues" evidence="1">
    <location>
        <begin position="482"/>
        <end position="500"/>
    </location>
</feature>
<dbReference type="SMART" id="SM01425">
    <property type="entry name" value="EsV_1_7"/>
    <property type="match status" value="6"/>
</dbReference>
<evidence type="ECO:0000313" key="3">
    <source>
        <dbReference type="Proteomes" id="UP000002630"/>
    </source>
</evidence>
<feature type="compositionally biased region" description="Low complexity" evidence="1">
    <location>
        <begin position="603"/>
        <end position="615"/>
    </location>
</feature>
<name>D8LRL1_ECTSI</name>
<protein>
    <submittedName>
        <fullName evidence="2">EsV-1-7</fullName>
    </submittedName>
</protein>
<feature type="region of interest" description="Disordered" evidence="1">
    <location>
        <begin position="632"/>
        <end position="767"/>
    </location>
</feature>
<feature type="region of interest" description="Disordered" evidence="1">
    <location>
        <begin position="47"/>
        <end position="139"/>
    </location>
</feature>
<feature type="compositionally biased region" description="Acidic residues" evidence="1">
    <location>
        <begin position="451"/>
        <end position="471"/>
    </location>
</feature>
<feature type="region of interest" description="Disordered" evidence="1">
    <location>
        <begin position="558"/>
        <end position="619"/>
    </location>
</feature>
<organism evidence="2 3">
    <name type="scientific">Ectocarpus siliculosus</name>
    <name type="common">Brown alga</name>
    <name type="synonym">Conferva siliculosa</name>
    <dbReference type="NCBI Taxonomy" id="2880"/>
    <lineage>
        <taxon>Eukaryota</taxon>
        <taxon>Sar</taxon>
        <taxon>Stramenopiles</taxon>
        <taxon>Ochrophyta</taxon>
        <taxon>PX clade</taxon>
        <taxon>Phaeophyceae</taxon>
        <taxon>Ectocarpales</taxon>
        <taxon>Ectocarpaceae</taxon>
        <taxon>Ectocarpus</taxon>
    </lineage>
</organism>
<feature type="compositionally biased region" description="Low complexity" evidence="1">
    <location>
        <begin position="1637"/>
        <end position="1653"/>
    </location>
</feature>
<dbReference type="OrthoDB" id="201275at2759"/>
<reference evidence="2 3" key="1">
    <citation type="journal article" date="2010" name="Nature">
        <title>The Ectocarpus genome and the independent evolution of multicellularity in brown algae.</title>
        <authorList>
            <person name="Cock J.M."/>
            <person name="Sterck L."/>
            <person name="Rouze P."/>
            <person name="Scornet D."/>
            <person name="Allen A.E."/>
            <person name="Amoutzias G."/>
            <person name="Anthouard V."/>
            <person name="Artiguenave F."/>
            <person name="Aury J.M."/>
            <person name="Badger J.H."/>
            <person name="Beszteri B."/>
            <person name="Billiau K."/>
            <person name="Bonnet E."/>
            <person name="Bothwell J.H."/>
            <person name="Bowler C."/>
            <person name="Boyen C."/>
            <person name="Brownlee C."/>
            <person name="Carrano C.J."/>
            <person name="Charrier B."/>
            <person name="Cho G.Y."/>
            <person name="Coelho S.M."/>
            <person name="Collen J."/>
            <person name="Corre E."/>
            <person name="Da Silva C."/>
            <person name="Delage L."/>
            <person name="Delaroque N."/>
            <person name="Dittami S.M."/>
            <person name="Doulbeau S."/>
            <person name="Elias M."/>
            <person name="Farnham G."/>
            <person name="Gachon C.M."/>
            <person name="Gschloessl B."/>
            <person name="Heesch S."/>
            <person name="Jabbari K."/>
            <person name="Jubin C."/>
            <person name="Kawai H."/>
            <person name="Kimura K."/>
            <person name="Kloareg B."/>
            <person name="Kupper F.C."/>
            <person name="Lang D."/>
            <person name="Le Bail A."/>
            <person name="Leblanc C."/>
            <person name="Lerouge P."/>
            <person name="Lohr M."/>
            <person name="Lopez P.J."/>
            <person name="Martens C."/>
            <person name="Maumus F."/>
            <person name="Michel G."/>
            <person name="Miranda-Saavedra D."/>
            <person name="Morales J."/>
            <person name="Moreau H."/>
            <person name="Motomura T."/>
            <person name="Nagasato C."/>
            <person name="Napoli C.A."/>
            <person name="Nelson D.R."/>
            <person name="Nyvall-Collen P."/>
            <person name="Peters A.F."/>
            <person name="Pommier C."/>
            <person name="Potin P."/>
            <person name="Poulain J."/>
            <person name="Quesneville H."/>
            <person name="Read B."/>
            <person name="Rensing S.A."/>
            <person name="Ritter A."/>
            <person name="Rousvoal S."/>
            <person name="Samanta M."/>
            <person name="Samson G."/>
            <person name="Schroeder D.C."/>
            <person name="Segurens B."/>
            <person name="Strittmatter M."/>
            <person name="Tonon T."/>
            <person name="Tregear J.W."/>
            <person name="Valentin K."/>
            <person name="von Dassow P."/>
            <person name="Yamagishi T."/>
            <person name="Van de Peer Y."/>
            <person name="Wincker P."/>
        </authorList>
    </citation>
    <scope>NUCLEOTIDE SEQUENCE [LARGE SCALE GENOMIC DNA]</scope>
    <source>
        <strain evidence="3">Ec32 / CCAP1310/4</strain>
    </source>
</reference>
<keyword evidence="3" id="KW-1185">Reference proteome</keyword>
<dbReference type="Proteomes" id="UP000002630">
    <property type="component" value="Linkage Group LG26"/>
</dbReference>
<dbReference type="EMBL" id="FN648916">
    <property type="protein sequence ID" value="CBN77772.1"/>
    <property type="molecule type" value="Genomic_DNA"/>
</dbReference>
<dbReference type="Gene3D" id="3.80.10.10">
    <property type="entry name" value="Ribonuclease Inhibitor"/>
    <property type="match status" value="1"/>
</dbReference>
<dbReference type="PANTHER" id="PTHR22708">
    <property type="entry name" value="LEUCINE-RICH REPEAT-CONTAINING PROTEIN 56"/>
    <property type="match status" value="1"/>
</dbReference>
<evidence type="ECO:0000256" key="1">
    <source>
        <dbReference type="SAM" id="MobiDB-lite"/>
    </source>
</evidence>
<feature type="compositionally biased region" description="Low complexity" evidence="1">
    <location>
        <begin position="707"/>
        <end position="728"/>
    </location>
</feature>
<dbReference type="InterPro" id="IPR040091">
    <property type="entry name" value="LRRC56"/>
</dbReference>
<feature type="region of interest" description="Disordered" evidence="1">
    <location>
        <begin position="1131"/>
        <end position="1179"/>
    </location>
</feature>
<feature type="region of interest" description="Disordered" evidence="1">
    <location>
        <begin position="444"/>
        <end position="505"/>
    </location>
</feature>
<dbReference type="InParanoid" id="D8LRL1"/>
<feature type="compositionally biased region" description="Basic residues" evidence="1">
    <location>
        <begin position="651"/>
        <end position="663"/>
    </location>
</feature>
<feature type="region of interest" description="Disordered" evidence="1">
    <location>
        <begin position="1400"/>
        <end position="1610"/>
    </location>
</feature>
<dbReference type="Gene3D" id="6.10.140.110">
    <property type="match status" value="1"/>
</dbReference>
<gene>
    <name evidence="2" type="ORF">Esi_0069_0029</name>
</gene>
<feature type="region of interest" description="Disordered" evidence="1">
    <location>
        <begin position="1250"/>
        <end position="1353"/>
    </location>
</feature>
<dbReference type="SUPFAM" id="SSF52058">
    <property type="entry name" value="L domain-like"/>
    <property type="match status" value="1"/>
</dbReference>
<dbReference type="eggNOG" id="KOG0531">
    <property type="taxonomic scope" value="Eukaryota"/>
</dbReference>
<proteinExistence type="predicted"/>
<feature type="compositionally biased region" description="Polar residues" evidence="1">
    <location>
        <begin position="1081"/>
        <end position="1096"/>
    </location>
</feature>
<feature type="compositionally biased region" description="Acidic residues" evidence="1">
    <location>
        <begin position="1159"/>
        <end position="1170"/>
    </location>
</feature>
<feature type="region of interest" description="Disordered" evidence="1">
    <location>
        <begin position="1743"/>
        <end position="1777"/>
    </location>
</feature>
<feature type="compositionally biased region" description="Low complexity" evidence="1">
    <location>
        <begin position="1512"/>
        <end position="1544"/>
    </location>
</feature>
<dbReference type="PANTHER" id="PTHR22708:SF0">
    <property type="entry name" value="LEUCINE-RICH REPEAT-CONTAINING PROTEIN 56"/>
    <property type="match status" value="1"/>
</dbReference>
<dbReference type="Pfam" id="PF19114">
    <property type="entry name" value="EsV_1_7_cys"/>
    <property type="match status" value="6"/>
</dbReference>
<evidence type="ECO:0000313" key="2">
    <source>
        <dbReference type="EMBL" id="CBN77772.1"/>
    </source>
</evidence>
<feature type="compositionally biased region" description="Basic and acidic residues" evidence="1">
    <location>
        <begin position="1145"/>
        <end position="1154"/>
    </location>
</feature>
<feature type="compositionally biased region" description="Basic and acidic residues" evidence="1">
    <location>
        <begin position="582"/>
        <end position="596"/>
    </location>
</feature>
<accession>D8LRL1</accession>
<dbReference type="InterPro" id="IPR043822">
    <property type="entry name" value="EsV_1_7_cys"/>
</dbReference>
<feature type="region of interest" description="Disordered" evidence="1">
    <location>
        <begin position="1039"/>
        <end position="1118"/>
    </location>
</feature>
<feature type="compositionally biased region" description="Low complexity" evidence="1">
    <location>
        <begin position="632"/>
        <end position="650"/>
    </location>
</feature>
<feature type="compositionally biased region" description="Gly residues" evidence="1">
    <location>
        <begin position="559"/>
        <end position="581"/>
    </location>
</feature>
<dbReference type="InterPro" id="IPR032675">
    <property type="entry name" value="LRR_dom_sf"/>
</dbReference>
<feature type="compositionally biased region" description="Basic and acidic residues" evidence="1">
    <location>
        <begin position="1313"/>
        <end position="1322"/>
    </location>
</feature>
<dbReference type="STRING" id="2880.D8LRL1"/>
<dbReference type="EMBL" id="FN649751">
    <property type="protein sequence ID" value="CBN77772.1"/>
    <property type="molecule type" value="Genomic_DNA"/>
</dbReference>